<keyword evidence="7 8" id="KW-0460">Magnesium</keyword>
<dbReference type="PIRSF" id="PIRSF006755">
    <property type="entry name" value="DTB_synth"/>
    <property type="match status" value="1"/>
</dbReference>
<comment type="cofactor">
    <cofactor evidence="8">
        <name>Mg(2+)</name>
        <dbReference type="ChEBI" id="CHEBI:18420"/>
    </cofactor>
</comment>
<organism evidence="9 10">
    <name type="scientific">Motiliproteus coralliicola</name>
    <dbReference type="NCBI Taxonomy" id="2283196"/>
    <lineage>
        <taxon>Bacteria</taxon>
        <taxon>Pseudomonadati</taxon>
        <taxon>Pseudomonadota</taxon>
        <taxon>Gammaproteobacteria</taxon>
        <taxon>Oceanospirillales</taxon>
        <taxon>Oceanospirillaceae</taxon>
        <taxon>Motiliproteus</taxon>
    </lineage>
</organism>
<feature type="binding site" evidence="8">
    <location>
        <begin position="209"/>
        <end position="211"/>
    </location>
    <ligand>
        <name>ATP</name>
        <dbReference type="ChEBI" id="CHEBI:30616"/>
    </ligand>
</feature>
<dbReference type="InterPro" id="IPR004472">
    <property type="entry name" value="DTB_synth_BioD"/>
</dbReference>
<evidence type="ECO:0000256" key="4">
    <source>
        <dbReference type="ARBA" id="ARBA00022741"/>
    </source>
</evidence>
<dbReference type="FunFam" id="3.40.50.300:FF:000292">
    <property type="entry name" value="ATP-dependent dethiobiotin synthetase BioD"/>
    <property type="match status" value="1"/>
</dbReference>
<keyword evidence="4 8" id="KW-0547">Nucleotide-binding</keyword>
<dbReference type="GO" id="GO:0005829">
    <property type="term" value="C:cytosol"/>
    <property type="evidence" value="ECO:0007669"/>
    <property type="project" value="TreeGrafter"/>
</dbReference>
<evidence type="ECO:0000313" key="10">
    <source>
        <dbReference type="Proteomes" id="UP000253769"/>
    </source>
</evidence>
<evidence type="ECO:0000256" key="3">
    <source>
        <dbReference type="ARBA" id="ARBA00022723"/>
    </source>
</evidence>
<dbReference type="Gene3D" id="3.40.50.300">
    <property type="entry name" value="P-loop containing nucleotide triphosphate hydrolases"/>
    <property type="match status" value="1"/>
</dbReference>
<protein>
    <recommendedName>
        <fullName evidence="8">ATP-dependent dethiobiotin synthetase BioD</fullName>
        <ecNumber evidence="8">6.3.3.3</ecNumber>
    </recommendedName>
    <alternativeName>
        <fullName evidence="8">DTB synthetase</fullName>
        <shortName evidence="8">DTBS</shortName>
    </alternativeName>
    <alternativeName>
        <fullName evidence="8">Dethiobiotin synthase</fullName>
    </alternativeName>
</protein>
<dbReference type="HAMAP" id="MF_00336">
    <property type="entry name" value="BioD"/>
    <property type="match status" value="1"/>
</dbReference>
<dbReference type="OrthoDB" id="9802097at2"/>
<feature type="binding site" evidence="8">
    <location>
        <begin position="115"/>
        <end position="118"/>
    </location>
    <ligand>
        <name>ATP</name>
        <dbReference type="ChEBI" id="CHEBI:30616"/>
    </ligand>
</feature>
<accession>A0A369WX21</accession>
<keyword evidence="10" id="KW-1185">Reference proteome</keyword>
<dbReference type="EC" id="6.3.3.3" evidence="8"/>
<comment type="catalytic activity">
    <reaction evidence="8">
        <text>(7R,8S)-7,8-diammoniononanoate + CO2 + ATP = (4R,5S)-dethiobiotin + ADP + phosphate + 3 H(+)</text>
        <dbReference type="Rhea" id="RHEA:15805"/>
        <dbReference type="ChEBI" id="CHEBI:15378"/>
        <dbReference type="ChEBI" id="CHEBI:16526"/>
        <dbReference type="ChEBI" id="CHEBI:30616"/>
        <dbReference type="ChEBI" id="CHEBI:43474"/>
        <dbReference type="ChEBI" id="CHEBI:149469"/>
        <dbReference type="ChEBI" id="CHEBI:149473"/>
        <dbReference type="ChEBI" id="CHEBI:456216"/>
        <dbReference type="EC" id="6.3.3.3"/>
    </reaction>
</comment>
<dbReference type="GO" id="GO:0009102">
    <property type="term" value="P:biotin biosynthetic process"/>
    <property type="evidence" value="ECO:0007669"/>
    <property type="project" value="UniProtKB-UniRule"/>
</dbReference>
<comment type="subcellular location">
    <subcellularLocation>
        <location evidence="8">Cytoplasm</location>
    </subcellularLocation>
</comment>
<feature type="binding site" evidence="8">
    <location>
        <position position="115"/>
    </location>
    <ligand>
        <name>Mg(2+)</name>
        <dbReference type="ChEBI" id="CHEBI:18420"/>
    </ligand>
</feature>
<comment type="subunit">
    <text evidence="8">Homodimer.</text>
</comment>
<dbReference type="EMBL" id="QQOH01000001">
    <property type="protein sequence ID" value="RDE25084.1"/>
    <property type="molecule type" value="Genomic_DNA"/>
</dbReference>
<feature type="binding site" evidence="8">
    <location>
        <position position="53"/>
    </location>
    <ligand>
        <name>ATP</name>
        <dbReference type="ChEBI" id="CHEBI:30616"/>
    </ligand>
</feature>
<dbReference type="RefSeq" id="WP_114694681.1">
    <property type="nucleotide sequence ID" value="NZ_QQOH01000001.1"/>
</dbReference>
<dbReference type="UniPathway" id="UPA00078">
    <property type="reaction ID" value="UER00161"/>
</dbReference>
<evidence type="ECO:0000256" key="7">
    <source>
        <dbReference type="ARBA" id="ARBA00022842"/>
    </source>
</evidence>
<keyword evidence="3 8" id="KW-0479">Metal-binding</keyword>
<keyword evidence="6 8" id="KW-0067">ATP-binding</keyword>
<feature type="binding site" evidence="8">
    <location>
        <position position="53"/>
    </location>
    <ligand>
        <name>Mg(2+)</name>
        <dbReference type="ChEBI" id="CHEBI:18420"/>
    </ligand>
</feature>
<dbReference type="CDD" id="cd03109">
    <property type="entry name" value="DTBS"/>
    <property type="match status" value="1"/>
</dbReference>
<sequence length="229" mass="24216">MGQGYFIAGTDTEVGKTFCASALLQAVADKGLRSFGLKPVAAGADDSGEANEDALSLIEHSSVKLSYPQVNPMLLKQPVAPHIAAAREGKNLTVGRLAGYCRGAMMTPSDLFVVEGAGGWRVPLNRVETLADLAKELNLPVILVVGMRLGCINHALLSVEAIRNDGLALAGWVANQIDPQMSCYEENLQTLQGLIRAPLLAEVRHQSTPSIRDAAQAFGGSVDSLLPKN</sequence>
<dbReference type="InterPro" id="IPR027417">
    <property type="entry name" value="P-loop_NTPase"/>
</dbReference>
<feature type="active site" evidence="8">
    <location>
        <position position="38"/>
    </location>
</feature>
<dbReference type="Pfam" id="PF13500">
    <property type="entry name" value="AAA_26"/>
    <property type="match status" value="1"/>
</dbReference>
<dbReference type="GO" id="GO:0005524">
    <property type="term" value="F:ATP binding"/>
    <property type="evidence" value="ECO:0007669"/>
    <property type="project" value="UniProtKB-UniRule"/>
</dbReference>
<evidence type="ECO:0000256" key="5">
    <source>
        <dbReference type="ARBA" id="ARBA00022756"/>
    </source>
</evidence>
<feature type="binding site" evidence="8">
    <location>
        <begin position="175"/>
        <end position="176"/>
    </location>
    <ligand>
        <name>ATP</name>
        <dbReference type="ChEBI" id="CHEBI:30616"/>
    </ligand>
</feature>
<feature type="binding site" evidence="8">
    <location>
        <begin position="13"/>
        <end position="18"/>
    </location>
    <ligand>
        <name>ATP</name>
        <dbReference type="ChEBI" id="CHEBI:30616"/>
    </ligand>
</feature>
<evidence type="ECO:0000256" key="1">
    <source>
        <dbReference type="ARBA" id="ARBA00022490"/>
    </source>
</evidence>
<name>A0A369WX21_9GAMM</name>
<dbReference type="PANTHER" id="PTHR43210">
    <property type="entry name" value="DETHIOBIOTIN SYNTHETASE"/>
    <property type="match status" value="1"/>
</dbReference>
<dbReference type="GO" id="GO:0042803">
    <property type="term" value="F:protein homodimerization activity"/>
    <property type="evidence" value="ECO:0007669"/>
    <property type="project" value="UniProtKB-ARBA"/>
</dbReference>
<comment type="pathway">
    <text evidence="8">Cofactor biosynthesis; biotin biosynthesis; biotin from 7,8-diaminononanoate: step 1/2.</text>
</comment>
<evidence type="ECO:0000256" key="6">
    <source>
        <dbReference type="ARBA" id="ARBA00022840"/>
    </source>
</evidence>
<reference evidence="9 10" key="1">
    <citation type="submission" date="2018-07" db="EMBL/GenBank/DDBJ databases">
        <title>Motiliproteus coralliicola sp. nov., a bacterium isolated from Coral.</title>
        <authorList>
            <person name="Wang G."/>
        </authorList>
    </citation>
    <scope>NUCLEOTIDE SEQUENCE [LARGE SCALE GENOMIC DNA]</scope>
    <source>
        <strain evidence="9 10">C34</strain>
    </source>
</reference>
<comment type="similarity">
    <text evidence="8">Belongs to the dethiobiotin synthetase family.</text>
</comment>
<dbReference type="NCBIfam" id="TIGR00347">
    <property type="entry name" value="bioD"/>
    <property type="match status" value="1"/>
</dbReference>
<feature type="binding site" evidence="8">
    <location>
        <position position="17"/>
    </location>
    <ligand>
        <name>Mg(2+)</name>
        <dbReference type="ChEBI" id="CHEBI:18420"/>
    </ligand>
</feature>
<gene>
    <name evidence="8 9" type="primary">bioD</name>
    <name evidence="9" type="ORF">DV711_05870</name>
</gene>
<comment type="caution">
    <text evidence="8">Lacks conserved residue(s) required for the propagation of feature annotation.</text>
</comment>
<comment type="caution">
    <text evidence="9">The sequence shown here is derived from an EMBL/GenBank/DDBJ whole genome shotgun (WGS) entry which is preliminary data.</text>
</comment>
<dbReference type="PANTHER" id="PTHR43210:SF5">
    <property type="entry name" value="DETHIOBIOTIN SYNTHETASE"/>
    <property type="match status" value="1"/>
</dbReference>
<comment type="function">
    <text evidence="8">Catalyzes a mechanistically unusual reaction, the ATP-dependent insertion of CO2 between the N7 and N8 nitrogen atoms of 7,8-diaminopelargonic acid (DAPA, also called 7,8-diammoniononanoate) to form a ureido ring.</text>
</comment>
<proteinExistence type="inferred from homology"/>
<evidence type="ECO:0000313" key="9">
    <source>
        <dbReference type="EMBL" id="RDE25084.1"/>
    </source>
</evidence>
<keyword evidence="1 8" id="KW-0963">Cytoplasm</keyword>
<keyword evidence="2 8" id="KW-0436">Ligase</keyword>
<dbReference type="AlphaFoldDB" id="A0A369WX21"/>
<dbReference type="GO" id="GO:0004141">
    <property type="term" value="F:dethiobiotin synthase activity"/>
    <property type="evidence" value="ECO:0007669"/>
    <property type="project" value="UniProtKB-UniRule"/>
</dbReference>
<dbReference type="SUPFAM" id="SSF52540">
    <property type="entry name" value="P-loop containing nucleoside triphosphate hydrolases"/>
    <property type="match status" value="1"/>
</dbReference>
<keyword evidence="5 8" id="KW-0093">Biotin biosynthesis</keyword>
<dbReference type="Proteomes" id="UP000253769">
    <property type="component" value="Unassembled WGS sequence"/>
</dbReference>
<dbReference type="GO" id="GO:0000287">
    <property type="term" value="F:magnesium ion binding"/>
    <property type="evidence" value="ECO:0007669"/>
    <property type="project" value="UniProtKB-UniRule"/>
</dbReference>
<evidence type="ECO:0000256" key="8">
    <source>
        <dbReference type="HAMAP-Rule" id="MF_00336"/>
    </source>
</evidence>
<evidence type="ECO:0000256" key="2">
    <source>
        <dbReference type="ARBA" id="ARBA00022598"/>
    </source>
</evidence>